<gene>
    <name evidence="1" type="ORF">XsacCFBP4641_14245</name>
</gene>
<comment type="caution">
    <text evidence="1">The sequence shown here is derived from an EMBL/GenBank/DDBJ whole genome shotgun (WGS) entry which is preliminary data.</text>
</comment>
<sequence length="210" mass="22643">MKILLAGATGLVGGHALTQLLAEPACSAVIAPTRRALAMTHPKLHNPVLDFDALPAQAPWWQVEAAICALGTTMRQAGSRAAFRRVDHDYPLAIARLLRQHGTEAFALNSALGANPRSWAFYNRVKGDLEHDLRALGFPSLILVRPGLIGGERAQRRRGEHAASVVLRALGPLLPRRYRINPAEHIAAALVDAALRPRPGVQVIEAAQLV</sequence>
<dbReference type="GeneID" id="93880683"/>
<organism evidence="1 2">
    <name type="scientific">Xanthomonas sacchari</name>
    <dbReference type="NCBI Taxonomy" id="56458"/>
    <lineage>
        <taxon>Bacteria</taxon>
        <taxon>Pseudomonadati</taxon>
        <taxon>Pseudomonadota</taxon>
        <taxon>Gammaproteobacteria</taxon>
        <taxon>Lysobacterales</taxon>
        <taxon>Lysobacteraceae</taxon>
        <taxon>Xanthomonas</taxon>
    </lineage>
</organism>
<dbReference type="AlphaFoldDB" id="A0A2P5Z1K8"/>
<dbReference type="RefSeq" id="WP_010340966.1">
    <property type="nucleotide sequence ID" value="NZ_CP132343.1"/>
</dbReference>
<dbReference type="SUPFAM" id="SSF51735">
    <property type="entry name" value="NAD(P)-binding Rossmann-fold domains"/>
    <property type="match status" value="1"/>
</dbReference>
<dbReference type="OrthoDB" id="9798632at2"/>
<reference evidence="1 2" key="1">
    <citation type="submission" date="2016-08" db="EMBL/GenBank/DDBJ databases">
        <authorList>
            <person name="Seilhamer J.J."/>
        </authorList>
    </citation>
    <scope>NUCLEOTIDE SEQUENCE [LARGE SCALE GENOMIC DNA]</scope>
    <source>
        <strain evidence="1 2">CFBP4641</strain>
    </source>
</reference>
<dbReference type="InterPro" id="IPR036291">
    <property type="entry name" value="NAD(P)-bd_dom_sf"/>
</dbReference>
<dbReference type="Gene3D" id="3.40.50.720">
    <property type="entry name" value="NAD(P)-binding Rossmann-like Domain"/>
    <property type="match status" value="1"/>
</dbReference>
<accession>A0A2P5Z1K8</accession>
<proteinExistence type="predicted"/>
<dbReference type="EMBL" id="MDEK01000013">
    <property type="protein sequence ID" value="PPU81388.1"/>
    <property type="molecule type" value="Genomic_DNA"/>
</dbReference>
<dbReference type="STRING" id="56458.SB85_15680"/>
<dbReference type="PANTHER" id="PTHR14097">
    <property type="entry name" value="OXIDOREDUCTASE HTATIP2"/>
    <property type="match status" value="1"/>
</dbReference>
<evidence type="ECO:0000313" key="1">
    <source>
        <dbReference type="EMBL" id="PPU81388.1"/>
    </source>
</evidence>
<dbReference type="PANTHER" id="PTHR14097:SF7">
    <property type="entry name" value="OXIDOREDUCTASE HTATIP2"/>
    <property type="match status" value="1"/>
</dbReference>
<name>A0A2P5Z1K8_9XANT</name>
<protein>
    <submittedName>
        <fullName evidence="1">NAD-dependent dehydratase</fullName>
    </submittedName>
</protein>
<evidence type="ECO:0000313" key="2">
    <source>
        <dbReference type="Proteomes" id="UP000247346"/>
    </source>
</evidence>
<dbReference type="Proteomes" id="UP000247346">
    <property type="component" value="Unassembled WGS sequence"/>
</dbReference>